<dbReference type="Pfam" id="PF10139">
    <property type="entry name" value="Virul_Fac"/>
    <property type="match status" value="1"/>
</dbReference>
<gene>
    <name evidence="2" type="ORF">SAMN04488056_103371</name>
</gene>
<dbReference type="STRING" id="655353.SAMN04488056_103371"/>
<feature type="region of interest" description="Disordered" evidence="1">
    <location>
        <begin position="667"/>
        <end position="734"/>
    </location>
</feature>
<reference evidence="2 3" key="1">
    <citation type="submission" date="2016-10" db="EMBL/GenBank/DDBJ databases">
        <authorList>
            <person name="de Groot N.N."/>
        </authorList>
    </citation>
    <scope>NUCLEOTIDE SEQUENCE [LARGE SCALE GENOMIC DNA]</scope>
    <source>
        <strain evidence="2 3">CGMCC 1.9157</strain>
    </source>
</reference>
<evidence type="ECO:0000256" key="1">
    <source>
        <dbReference type="SAM" id="MobiDB-lite"/>
    </source>
</evidence>
<sequence>MMIVNEQLLEKTKETASAAQEGVDWLKMPANVERIGEAAKSIERELKRGVVDALRLSEAATRPMAVAVFGASQVGKSHLISVLARSNDELYAVFDGVDEPVSYIKQINIDKEGESTGLVTRFTINKETTPVGFPVCLRWLSHADLIKIIANAYFFDGRPNSFPESAEITEHVSRFLSAGTGGQNNGLKPEDVWDLQDYFTQYMSASALTAKLDAFWMAAADICPNLSIADLGKFFSILWGKEEPITKLYVDLVTALQRLDFPKTAYVPLAAIDATNPKITSIITVAGLSDISQGSSEQIEVKTMSGASASLPRSSVAALTAEILITIQDKPWDFFDHTDLLDFPGYRSRGLKAADFEEDDDDSNLKGIAKYLAQNPDKTLQTLLLRGKVEYLFQRYVAEQEITSMLLCAQPNNLDVDQLPQVVAKWITATHGPKPENRLNKEVLLFFIFTKFDLHFTRKTSDSSFGLEGRLGGAIENPLIQSYGGSADTWVKNWTPGQPFKNCYLMRNPNILNREIFDIDGQSETGVRESEKGFLGDLKNTFVSVEPVQEHFSDPAEAFAQMMELNDGGASHIARNLSPVCNPEIKKRQIEERLKKLRERLSERLSAYYVSSDSSVRLDERLAVADQVLQELYVCDERMRFGSLLRGLMLDPGMLASRLHEASLSRAIESRSDDDSDASQAVASVAPSRPRPGAGRVRPRPTPGGGRAPASAAAEAASEAKAIQPPSKAPTKNRQRLLAEAAIVTMIENLFEQADNPSLAALTGVSADALREIAKEIALAVRRVKLTDSLAEQIARIAFVDRRDELLNKATLAAEHMTNGFIADLGMSLLPEEKRAVIEYETGSQPVFKSRAVAFDTSGISDEPDAFTTRYVDSWLHAFFKVVQDNALGDTLDVDPELNARLGGILERLSR</sequence>
<dbReference type="InterPro" id="IPR017030">
    <property type="entry name" value="Vir_effector_SfrC"/>
</dbReference>
<organism evidence="2 3">
    <name type="scientific">Cohaesibacter marisflavi</name>
    <dbReference type="NCBI Taxonomy" id="655353"/>
    <lineage>
        <taxon>Bacteria</taxon>
        <taxon>Pseudomonadati</taxon>
        <taxon>Pseudomonadota</taxon>
        <taxon>Alphaproteobacteria</taxon>
        <taxon>Hyphomicrobiales</taxon>
        <taxon>Cohaesibacteraceae</taxon>
    </lineage>
</organism>
<protein>
    <recommendedName>
        <fullName evidence="4">Virulence factor</fullName>
    </recommendedName>
</protein>
<dbReference type="PIRSF" id="PIRSF034586">
    <property type="entry name" value="Vir_effector_SfrC"/>
    <property type="match status" value="1"/>
</dbReference>
<dbReference type="EMBL" id="FOVR01000003">
    <property type="protein sequence ID" value="SFO15509.1"/>
    <property type="molecule type" value="Genomic_DNA"/>
</dbReference>
<dbReference type="RefSeq" id="WP_090071103.1">
    <property type="nucleotide sequence ID" value="NZ_FOVR01000003.1"/>
</dbReference>
<evidence type="ECO:0008006" key="4">
    <source>
        <dbReference type="Google" id="ProtNLM"/>
    </source>
</evidence>
<accession>A0A1I5EVS0</accession>
<dbReference type="Proteomes" id="UP000199236">
    <property type="component" value="Unassembled WGS sequence"/>
</dbReference>
<feature type="compositionally biased region" description="Low complexity" evidence="1">
    <location>
        <begin position="678"/>
        <end position="696"/>
    </location>
</feature>
<evidence type="ECO:0000313" key="3">
    <source>
        <dbReference type="Proteomes" id="UP000199236"/>
    </source>
</evidence>
<dbReference type="OrthoDB" id="1060501at2"/>
<name>A0A1I5EVS0_9HYPH</name>
<dbReference type="AlphaFoldDB" id="A0A1I5EVS0"/>
<feature type="compositionally biased region" description="Low complexity" evidence="1">
    <location>
        <begin position="708"/>
        <end position="720"/>
    </location>
</feature>
<keyword evidence="3" id="KW-1185">Reference proteome</keyword>
<proteinExistence type="predicted"/>
<evidence type="ECO:0000313" key="2">
    <source>
        <dbReference type="EMBL" id="SFO15509.1"/>
    </source>
</evidence>